<dbReference type="GO" id="GO:0016787">
    <property type="term" value="F:hydrolase activity"/>
    <property type="evidence" value="ECO:0007669"/>
    <property type="project" value="UniProtKB-KW"/>
</dbReference>
<dbReference type="EMBL" id="JAAQPH010000014">
    <property type="protein sequence ID" value="NIA70463.1"/>
    <property type="molecule type" value="Genomic_DNA"/>
</dbReference>
<dbReference type="Pfam" id="PF00293">
    <property type="entry name" value="NUDIX"/>
    <property type="match status" value="1"/>
</dbReference>
<dbReference type="PROSITE" id="PS51462">
    <property type="entry name" value="NUDIX"/>
    <property type="match status" value="1"/>
</dbReference>
<comment type="caution">
    <text evidence="5">The sequence shown here is derived from an EMBL/GenBank/DDBJ whole genome shotgun (WGS) entry which is preliminary data.</text>
</comment>
<dbReference type="Proteomes" id="UP000761264">
    <property type="component" value="Unassembled WGS sequence"/>
</dbReference>
<accession>A0A967EZW7</accession>
<dbReference type="CDD" id="cd04672">
    <property type="entry name" value="NUDIX_CDP-Chase_like"/>
    <property type="match status" value="1"/>
</dbReference>
<dbReference type="Pfam" id="PF12535">
    <property type="entry name" value="Nudix_N"/>
    <property type="match status" value="1"/>
</dbReference>
<evidence type="ECO:0000259" key="4">
    <source>
        <dbReference type="PROSITE" id="PS51462"/>
    </source>
</evidence>
<protein>
    <submittedName>
        <fullName evidence="5">NUDIX hydrolase</fullName>
    </submittedName>
</protein>
<comment type="cofactor">
    <cofactor evidence="1">
        <name>Mg(2+)</name>
        <dbReference type="ChEBI" id="CHEBI:18420"/>
    </cofactor>
</comment>
<name>A0A967EZW7_9PROT</name>
<organism evidence="5 6">
    <name type="scientific">Pelagibius litoralis</name>
    <dbReference type="NCBI Taxonomy" id="374515"/>
    <lineage>
        <taxon>Bacteria</taxon>
        <taxon>Pseudomonadati</taxon>
        <taxon>Pseudomonadota</taxon>
        <taxon>Alphaproteobacteria</taxon>
        <taxon>Rhodospirillales</taxon>
        <taxon>Rhodovibrionaceae</taxon>
        <taxon>Pelagibius</taxon>
    </lineage>
</organism>
<evidence type="ECO:0000313" key="5">
    <source>
        <dbReference type="EMBL" id="NIA70463.1"/>
    </source>
</evidence>
<dbReference type="Gene3D" id="3.90.79.10">
    <property type="entry name" value="Nucleoside Triphosphate Pyrophosphohydrolase"/>
    <property type="match status" value="1"/>
</dbReference>
<evidence type="ECO:0000256" key="3">
    <source>
        <dbReference type="SAM" id="MobiDB-lite"/>
    </source>
</evidence>
<dbReference type="SUPFAM" id="SSF55811">
    <property type="entry name" value="Nudix"/>
    <property type="match status" value="1"/>
</dbReference>
<dbReference type="Gene3D" id="6.10.250.1120">
    <property type="match status" value="1"/>
</dbReference>
<keyword evidence="2 5" id="KW-0378">Hydrolase</keyword>
<dbReference type="PANTHER" id="PTHR43046:SF16">
    <property type="entry name" value="ADP-RIBOSE PYROPHOSPHATASE YJHB-RELATED"/>
    <property type="match status" value="1"/>
</dbReference>
<dbReference type="InterPro" id="IPR015797">
    <property type="entry name" value="NUDIX_hydrolase-like_dom_sf"/>
</dbReference>
<dbReference type="PANTHER" id="PTHR43046">
    <property type="entry name" value="GDP-MANNOSE MANNOSYL HYDROLASE"/>
    <property type="match status" value="1"/>
</dbReference>
<sequence length="226" mass="25286">MTPKPESDEGPEPAEPKAPYAAEPQWLAWARRLQALSQSGLHYCDDVFDRERYDEVARIAAAIMAGHSEATAAQVERFFSEEVGYATPKTDLRAVVLRDGKLLLVRERSDGLWSLPGGWADVGETPAACVEKEVLEETGFRSRAVKLLALYDQRKRGAKPHPLHSYKAFFRCEIIDGAARPSIETSEVDFFAEDALPDLSTGRVTAEQLARMFAHHRNPDWPTDFD</sequence>
<dbReference type="AlphaFoldDB" id="A0A967EZW7"/>
<dbReference type="InterPro" id="IPR059176">
    <property type="entry name" value="UDP-X_N"/>
</dbReference>
<gene>
    <name evidence="5" type="ORF">HBA54_17850</name>
</gene>
<proteinExistence type="predicted"/>
<keyword evidence="6" id="KW-1185">Reference proteome</keyword>
<dbReference type="InterPro" id="IPR000086">
    <property type="entry name" value="NUDIX_hydrolase_dom"/>
</dbReference>
<evidence type="ECO:0000313" key="6">
    <source>
        <dbReference type="Proteomes" id="UP000761264"/>
    </source>
</evidence>
<evidence type="ECO:0000256" key="2">
    <source>
        <dbReference type="ARBA" id="ARBA00022801"/>
    </source>
</evidence>
<feature type="domain" description="Nudix hydrolase" evidence="4">
    <location>
        <begin position="88"/>
        <end position="213"/>
    </location>
</feature>
<evidence type="ECO:0000256" key="1">
    <source>
        <dbReference type="ARBA" id="ARBA00001946"/>
    </source>
</evidence>
<feature type="region of interest" description="Disordered" evidence="3">
    <location>
        <begin position="1"/>
        <end position="20"/>
    </location>
</feature>
<reference evidence="5" key="1">
    <citation type="submission" date="2020-03" db="EMBL/GenBank/DDBJ databases">
        <title>Genome of Pelagibius litoralis DSM 21314T.</title>
        <authorList>
            <person name="Wang G."/>
        </authorList>
    </citation>
    <scope>NUCLEOTIDE SEQUENCE</scope>
    <source>
        <strain evidence="5">DSM 21314</strain>
    </source>
</reference>
<dbReference type="RefSeq" id="WP_167227098.1">
    <property type="nucleotide sequence ID" value="NZ_JAAQPH010000014.1"/>
</dbReference>